<keyword evidence="2" id="KW-1185">Reference proteome</keyword>
<sequence>MAVTVPTNLVESAAKMSKTRDRDLQNHCKHACTVLRTADIFHSPSLYIPPHSVSCRSDCVQTGPDLCNNTPAPDRMSRSALVVPVTIGGVVQSIGKQLPYLRDIVRPAQLPSTASPALISSAPVAVPRSPQPEGPQLEQQILHPRRSARPGKLTKINVPAYSERPNRPSNRRKSREVAQAVPTWGQVLYRVLWRKKYGRHPRTWEPREMLMADGFSDALAIVDEWVGAGRKEDFFQFVSEKYPSVAAGVSTGR</sequence>
<protein>
    <submittedName>
        <fullName evidence="1">Uncharacterized protein</fullName>
    </submittedName>
</protein>
<accession>A0AAD9FZQ9</accession>
<evidence type="ECO:0000313" key="2">
    <source>
        <dbReference type="Proteomes" id="UP001259832"/>
    </source>
</evidence>
<gene>
    <name evidence="1" type="ORF">P3T76_015572</name>
</gene>
<dbReference type="CDD" id="cd00024">
    <property type="entry name" value="CD_CSD"/>
    <property type="match status" value="1"/>
</dbReference>
<proteinExistence type="predicted"/>
<organism evidence="1 2">
    <name type="scientific">Phytophthora citrophthora</name>
    <dbReference type="NCBI Taxonomy" id="4793"/>
    <lineage>
        <taxon>Eukaryota</taxon>
        <taxon>Sar</taxon>
        <taxon>Stramenopiles</taxon>
        <taxon>Oomycota</taxon>
        <taxon>Peronosporomycetes</taxon>
        <taxon>Peronosporales</taxon>
        <taxon>Peronosporaceae</taxon>
        <taxon>Phytophthora</taxon>
    </lineage>
</organism>
<reference evidence="1" key="1">
    <citation type="submission" date="2023-08" db="EMBL/GenBank/DDBJ databases">
        <title>Reference Genome Resource for the Citrus Pathogen Phytophthora citrophthora.</title>
        <authorList>
            <person name="Moller H."/>
            <person name="Coetzee B."/>
            <person name="Rose L.J."/>
            <person name="Van Niekerk J.M."/>
        </authorList>
    </citation>
    <scope>NUCLEOTIDE SEQUENCE</scope>
    <source>
        <strain evidence="1">STE-U-9442</strain>
    </source>
</reference>
<dbReference type="EMBL" id="JASMQC010000055">
    <property type="protein sequence ID" value="KAK1928932.1"/>
    <property type="molecule type" value="Genomic_DNA"/>
</dbReference>
<comment type="caution">
    <text evidence="1">The sequence shown here is derived from an EMBL/GenBank/DDBJ whole genome shotgun (WGS) entry which is preliminary data.</text>
</comment>
<name>A0AAD9FZQ9_9STRA</name>
<dbReference type="AlphaFoldDB" id="A0AAD9FZQ9"/>
<dbReference type="Proteomes" id="UP001259832">
    <property type="component" value="Unassembled WGS sequence"/>
</dbReference>
<evidence type="ECO:0000313" key="1">
    <source>
        <dbReference type="EMBL" id="KAK1928932.1"/>
    </source>
</evidence>